<evidence type="ECO:0000313" key="2">
    <source>
        <dbReference type="Proteomes" id="UP001196509"/>
    </source>
</evidence>
<dbReference type="Pfam" id="PF02566">
    <property type="entry name" value="OsmC"/>
    <property type="match status" value="1"/>
</dbReference>
<dbReference type="RefSeq" id="WP_220228461.1">
    <property type="nucleotide sequence ID" value="NZ_JAICBX010000002.1"/>
</dbReference>
<sequence>MSDFSAMPDRTVVQFDCQGKAVGKMRNELAVQMVKPSLEEFELATDEGPFHGGDASAPPPLALFVGSITGCIMTQIRAFAKRLGVTLNDLDVHTRVQWNWKQAGRVYETAPKSFEIDVLIDSPDPEDKVIELIETAKKGCFIEQTLGQGNAIHHRMKTPDGWKEV</sequence>
<evidence type="ECO:0000313" key="1">
    <source>
        <dbReference type="EMBL" id="MBW8637782.1"/>
    </source>
</evidence>
<dbReference type="Gene3D" id="3.30.300.20">
    <property type="match status" value="1"/>
</dbReference>
<dbReference type="InterPro" id="IPR052924">
    <property type="entry name" value="OsmC/Ohr_hydroprdx_reductase"/>
</dbReference>
<dbReference type="AlphaFoldDB" id="A0AAE2ZNE8"/>
<dbReference type="InterPro" id="IPR015946">
    <property type="entry name" value="KH_dom-like_a/b"/>
</dbReference>
<name>A0AAE2ZNE8_9HYPH</name>
<dbReference type="PANTHER" id="PTHR35368:SF1">
    <property type="entry name" value="HYDROPEROXIDE REDUCTASE"/>
    <property type="match status" value="1"/>
</dbReference>
<proteinExistence type="predicted"/>
<keyword evidence="2" id="KW-1185">Reference proteome</keyword>
<accession>A0AAE2ZNE8</accession>
<dbReference type="SUPFAM" id="SSF82784">
    <property type="entry name" value="OsmC-like"/>
    <property type="match status" value="1"/>
</dbReference>
<protein>
    <submittedName>
        <fullName evidence="1">OsmC family protein</fullName>
    </submittedName>
</protein>
<comment type="caution">
    <text evidence="1">The sequence shown here is derived from an EMBL/GenBank/DDBJ whole genome shotgun (WGS) entry which is preliminary data.</text>
</comment>
<gene>
    <name evidence="1" type="ORF">K1W69_11340</name>
</gene>
<dbReference type="Proteomes" id="UP001196509">
    <property type="component" value="Unassembled WGS sequence"/>
</dbReference>
<organism evidence="1 2">
    <name type="scientific">Flavimaribacter sediminis</name>
    <dbReference type="NCBI Taxonomy" id="2865987"/>
    <lineage>
        <taxon>Bacteria</taxon>
        <taxon>Pseudomonadati</taxon>
        <taxon>Pseudomonadota</taxon>
        <taxon>Alphaproteobacteria</taxon>
        <taxon>Hyphomicrobiales</taxon>
        <taxon>Rhizobiaceae</taxon>
        <taxon>Flavimaribacter</taxon>
    </lineage>
</organism>
<dbReference type="InterPro" id="IPR003718">
    <property type="entry name" value="OsmC/Ohr_fam"/>
</dbReference>
<dbReference type="EMBL" id="JAICBX010000002">
    <property type="protein sequence ID" value="MBW8637782.1"/>
    <property type="molecule type" value="Genomic_DNA"/>
</dbReference>
<dbReference type="PANTHER" id="PTHR35368">
    <property type="entry name" value="HYDROPEROXIDE REDUCTASE"/>
    <property type="match status" value="1"/>
</dbReference>
<dbReference type="InterPro" id="IPR036102">
    <property type="entry name" value="OsmC/Ohrsf"/>
</dbReference>
<dbReference type="NCBIfam" id="NF041052">
    <property type="entry name" value="OsmC_like_Se"/>
    <property type="match status" value="1"/>
</dbReference>
<reference evidence="1" key="1">
    <citation type="submission" date="2021-08" db="EMBL/GenBank/DDBJ databases">
        <title>Hoeflea bacterium WL0058 sp. nov., isolated from the sediment.</title>
        <authorList>
            <person name="Wang L."/>
            <person name="Zhang D."/>
        </authorList>
    </citation>
    <scope>NUCLEOTIDE SEQUENCE</scope>
    <source>
        <strain evidence="1">WL0058</strain>
    </source>
</reference>